<evidence type="ECO:0000256" key="5">
    <source>
        <dbReference type="PROSITE-ProRule" id="PRU10137"/>
    </source>
</evidence>
<dbReference type="EMBL" id="FNHU01000006">
    <property type="protein sequence ID" value="SDM76630.1"/>
    <property type="molecule type" value="Genomic_DNA"/>
</dbReference>
<dbReference type="Proteomes" id="UP000199671">
    <property type="component" value="Unassembled WGS sequence"/>
</dbReference>
<protein>
    <submittedName>
        <fullName evidence="7">Resolvase, N terminal domain</fullName>
    </submittedName>
</protein>
<name>A0A1G9VWQ8_9ACTO</name>
<reference evidence="7 8" key="1">
    <citation type="submission" date="2016-10" db="EMBL/GenBank/DDBJ databases">
        <authorList>
            <person name="de Groot N.N."/>
        </authorList>
    </citation>
    <scope>NUCLEOTIDE SEQUENCE [LARGE SCALE GENOMIC DNA]</scope>
    <source>
        <strain evidence="7 8">KPR-7B</strain>
    </source>
</reference>
<feature type="active site" description="O-(5'-phospho-DNA)-serine intermediate" evidence="4 5">
    <location>
        <position position="28"/>
    </location>
</feature>
<feature type="domain" description="Resolvase/invertase-type recombinase catalytic" evidence="6">
    <location>
        <begin position="21"/>
        <end position="93"/>
    </location>
</feature>
<gene>
    <name evidence="7" type="ORF">SAMN04487766_106175</name>
</gene>
<dbReference type="InterPro" id="IPR036162">
    <property type="entry name" value="Resolvase-like_N_sf"/>
</dbReference>
<evidence type="ECO:0000256" key="4">
    <source>
        <dbReference type="PIRSR" id="PIRSR606118-50"/>
    </source>
</evidence>
<keyword evidence="3" id="KW-0233">DNA recombination</keyword>
<evidence type="ECO:0000259" key="6">
    <source>
        <dbReference type="Pfam" id="PF00239"/>
    </source>
</evidence>
<dbReference type="PROSITE" id="PS00397">
    <property type="entry name" value="RECOMBINASES_1"/>
    <property type="match status" value="1"/>
</dbReference>
<proteinExistence type="predicted"/>
<dbReference type="InterPro" id="IPR006119">
    <property type="entry name" value="Resolv_N"/>
</dbReference>
<evidence type="ECO:0000256" key="2">
    <source>
        <dbReference type="ARBA" id="ARBA00023125"/>
    </source>
</evidence>
<dbReference type="CDD" id="cd00338">
    <property type="entry name" value="Ser_Recombinase"/>
    <property type="match status" value="1"/>
</dbReference>
<accession>A0A1G9VWQ8</accession>
<keyword evidence="1" id="KW-0229">DNA integration</keyword>
<evidence type="ECO:0000256" key="1">
    <source>
        <dbReference type="ARBA" id="ARBA00022908"/>
    </source>
</evidence>
<evidence type="ECO:0000256" key="3">
    <source>
        <dbReference type="ARBA" id="ARBA00023172"/>
    </source>
</evidence>
<sequence>MSQTIPDPLVAMSQALTPKRAVSYIRVSTREQAERAGTEEGFSIPAQREAHKRKAASMGALVVKEFVDRGESARSANRPELQKMLTYLRQTPGGLFIGGVGDCRHACGG</sequence>
<dbReference type="SUPFAM" id="SSF53041">
    <property type="entry name" value="Resolvase-like"/>
    <property type="match status" value="1"/>
</dbReference>
<dbReference type="Gene3D" id="3.40.50.1390">
    <property type="entry name" value="Resolvase, N-terminal catalytic domain"/>
    <property type="match status" value="1"/>
</dbReference>
<dbReference type="GO" id="GO:0015074">
    <property type="term" value="P:DNA integration"/>
    <property type="evidence" value="ECO:0007669"/>
    <property type="project" value="UniProtKB-KW"/>
</dbReference>
<dbReference type="Pfam" id="PF00239">
    <property type="entry name" value="Resolvase"/>
    <property type="match status" value="1"/>
</dbReference>
<dbReference type="InterPro" id="IPR006118">
    <property type="entry name" value="Recombinase_CS"/>
</dbReference>
<dbReference type="GO" id="GO:0003677">
    <property type="term" value="F:DNA binding"/>
    <property type="evidence" value="ECO:0007669"/>
    <property type="project" value="UniProtKB-KW"/>
</dbReference>
<evidence type="ECO:0000313" key="7">
    <source>
        <dbReference type="EMBL" id="SDM76630.1"/>
    </source>
</evidence>
<dbReference type="AlphaFoldDB" id="A0A1G9VWQ8"/>
<evidence type="ECO:0000313" key="8">
    <source>
        <dbReference type="Proteomes" id="UP000199671"/>
    </source>
</evidence>
<organism evidence="7 8">
    <name type="scientific">Actinomyces ruminicola</name>
    <dbReference type="NCBI Taxonomy" id="332524"/>
    <lineage>
        <taxon>Bacteria</taxon>
        <taxon>Bacillati</taxon>
        <taxon>Actinomycetota</taxon>
        <taxon>Actinomycetes</taxon>
        <taxon>Actinomycetales</taxon>
        <taxon>Actinomycetaceae</taxon>
        <taxon>Actinomyces</taxon>
    </lineage>
</organism>
<dbReference type="GO" id="GO:0000150">
    <property type="term" value="F:DNA strand exchange activity"/>
    <property type="evidence" value="ECO:0007669"/>
    <property type="project" value="InterPro"/>
</dbReference>
<keyword evidence="2" id="KW-0238">DNA-binding</keyword>